<sequence length="180" mass="21121">MVRTSRKIPTDWTKYEPIGATIDLLIGVNCSNGVNRSGYLICNYLISRLGWSSHDALNAFENARGYPIERGSYVQALHKADREHRCRWNWTKMMMADEFNSQLTAQMMQQFFNIEQKRRQRTRPPILRLLFTVQLELMPPIQHKKSSKILLTKTQKLVTQNAFLMMNSTTVYRFRVHGTH</sequence>
<dbReference type="AlphaFoldDB" id="A0A183CDW8"/>
<reference evidence="3" key="2">
    <citation type="submission" date="2016-06" db="UniProtKB">
        <authorList>
            <consortium name="WormBaseParasite"/>
        </authorList>
    </citation>
    <scope>IDENTIFICATION</scope>
</reference>
<evidence type="ECO:0000313" key="3">
    <source>
        <dbReference type="WBParaSite" id="GPLIN_001107200"/>
    </source>
</evidence>
<dbReference type="SUPFAM" id="SSF52799">
    <property type="entry name" value="(Phosphotyrosine protein) phosphatases II"/>
    <property type="match status" value="1"/>
</dbReference>
<dbReference type="InterPro" id="IPR029021">
    <property type="entry name" value="Prot-tyrosine_phosphatase-like"/>
</dbReference>
<evidence type="ECO:0000259" key="1">
    <source>
        <dbReference type="PROSITE" id="PS50056"/>
    </source>
</evidence>
<dbReference type="InterPro" id="IPR000340">
    <property type="entry name" value="Dual-sp_phosphatase_cat-dom"/>
</dbReference>
<dbReference type="InterPro" id="IPR051029">
    <property type="entry name" value="mRNA_Capping_Enz/RNA_Phosphat"/>
</dbReference>
<organism evidence="2 3">
    <name type="scientific">Globodera pallida</name>
    <name type="common">Potato cyst nematode worm</name>
    <name type="synonym">Heterodera pallida</name>
    <dbReference type="NCBI Taxonomy" id="36090"/>
    <lineage>
        <taxon>Eukaryota</taxon>
        <taxon>Metazoa</taxon>
        <taxon>Ecdysozoa</taxon>
        <taxon>Nematoda</taxon>
        <taxon>Chromadorea</taxon>
        <taxon>Rhabditida</taxon>
        <taxon>Tylenchina</taxon>
        <taxon>Tylenchomorpha</taxon>
        <taxon>Tylenchoidea</taxon>
        <taxon>Heteroderidae</taxon>
        <taxon>Heteroderinae</taxon>
        <taxon>Globodera</taxon>
    </lineage>
</organism>
<dbReference type="PANTHER" id="PTHR10367:SF27">
    <property type="entry name" value="TYROSINE-PROTEIN PHOSPHATASE F54C8.4-RELATED"/>
    <property type="match status" value="1"/>
</dbReference>
<feature type="domain" description="Tyrosine specific protein phosphatases" evidence="1">
    <location>
        <begin position="1"/>
        <end position="75"/>
    </location>
</feature>
<dbReference type="Pfam" id="PF00782">
    <property type="entry name" value="DSPc"/>
    <property type="match status" value="1"/>
</dbReference>
<proteinExistence type="predicted"/>
<evidence type="ECO:0000313" key="2">
    <source>
        <dbReference type="Proteomes" id="UP000050741"/>
    </source>
</evidence>
<dbReference type="PROSITE" id="PS50056">
    <property type="entry name" value="TYR_PHOSPHATASE_2"/>
    <property type="match status" value="1"/>
</dbReference>
<dbReference type="Proteomes" id="UP000050741">
    <property type="component" value="Unassembled WGS sequence"/>
</dbReference>
<dbReference type="WBParaSite" id="GPLIN_001107200">
    <property type="protein sequence ID" value="GPLIN_001107200"/>
    <property type="gene ID" value="GPLIN_001107200"/>
</dbReference>
<dbReference type="InterPro" id="IPR000387">
    <property type="entry name" value="Tyr_Pase_dom"/>
</dbReference>
<dbReference type="GO" id="GO:0004651">
    <property type="term" value="F:polynucleotide 5'-phosphatase activity"/>
    <property type="evidence" value="ECO:0007669"/>
    <property type="project" value="TreeGrafter"/>
</dbReference>
<protein>
    <submittedName>
        <fullName evidence="3">TYR_PHOSPHATASE_2 domain-containing protein</fullName>
    </submittedName>
</protein>
<dbReference type="Gene3D" id="3.90.190.10">
    <property type="entry name" value="Protein tyrosine phosphatase superfamily"/>
    <property type="match status" value="1"/>
</dbReference>
<dbReference type="PANTHER" id="PTHR10367">
    <property type="entry name" value="MRNA-CAPPING ENZYME"/>
    <property type="match status" value="1"/>
</dbReference>
<name>A0A183CDW8_GLOPA</name>
<reference evidence="2" key="1">
    <citation type="submission" date="2014-05" db="EMBL/GenBank/DDBJ databases">
        <title>The genome and life-stage specific transcriptomes of Globodera pallida elucidate key aspects of plant parasitism by a cyst nematode.</title>
        <authorList>
            <person name="Cotton J.A."/>
            <person name="Lilley C.J."/>
            <person name="Jones L.M."/>
            <person name="Kikuchi T."/>
            <person name="Reid A.J."/>
            <person name="Thorpe P."/>
            <person name="Tsai I.J."/>
            <person name="Beasley H."/>
            <person name="Blok V."/>
            <person name="Cock P.J.A."/>
            <person name="Van den Akker S.E."/>
            <person name="Holroyd N."/>
            <person name="Hunt M."/>
            <person name="Mantelin S."/>
            <person name="Naghra H."/>
            <person name="Pain A."/>
            <person name="Palomares-Rius J.E."/>
            <person name="Zarowiecki M."/>
            <person name="Berriman M."/>
            <person name="Jones J.T."/>
            <person name="Urwin P.E."/>
        </authorList>
    </citation>
    <scope>NUCLEOTIDE SEQUENCE [LARGE SCALE GENOMIC DNA]</scope>
    <source>
        <strain evidence="2">Lindley</strain>
    </source>
</reference>
<accession>A0A183CDW8</accession>
<keyword evidence="2" id="KW-1185">Reference proteome</keyword>